<dbReference type="Proteomes" id="UP001310290">
    <property type="component" value="Unassembled WGS sequence"/>
</dbReference>
<dbReference type="Pfam" id="PF04389">
    <property type="entry name" value="Peptidase_M28"/>
    <property type="match status" value="1"/>
</dbReference>
<dbReference type="SUPFAM" id="SSF53187">
    <property type="entry name" value="Zn-dependent exopeptidases"/>
    <property type="match status" value="1"/>
</dbReference>
<evidence type="ECO:0000313" key="13">
    <source>
        <dbReference type="Proteomes" id="UP001310290"/>
    </source>
</evidence>
<dbReference type="InterPro" id="IPR007484">
    <property type="entry name" value="Peptidase_M28"/>
</dbReference>
<evidence type="ECO:0000256" key="2">
    <source>
        <dbReference type="ARBA" id="ARBA00004128"/>
    </source>
</evidence>
<accession>A0ABU8AZ71</accession>
<evidence type="ECO:0000256" key="10">
    <source>
        <dbReference type="SAM" id="Phobius"/>
    </source>
</evidence>
<reference evidence="12" key="1">
    <citation type="submission" date="2023-04" db="EMBL/GenBank/DDBJ databases">
        <title>Genomic diversity of scab-causing Streptomyces spp. in the province of Quebec, Canada.</title>
        <authorList>
            <person name="Biessy A."/>
            <person name="Cadieux M."/>
            <person name="Ciotola M."/>
            <person name="Filion M."/>
        </authorList>
    </citation>
    <scope>NUCLEOTIDE SEQUENCE</scope>
    <source>
        <strain evidence="12">B21-115</strain>
    </source>
</reference>
<keyword evidence="5" id="KW-0926">Vacuole</keyword>
<evidence type="ECO:0000256" key="7">
    <source>
        <dbReference type="ARBA" id="ARBA00023180"/>
    </source>
</evidence>
<evidence type="ECO:0000256" key="8">
    <source>
        <dbReference type="ARBA" id="ARBA00031512"/>
    </source>
</evidence>
<feature type="region of interest" description="Disordered" evidence="9">
    <location>
        <begin position="1"/>
        <end position="21"/>
    </location>
</feature>
<comment type="function">
    <text evidence="1">May be involved in vacuolar sorting and osmoregulation.</text>
</comment>
<feature type="transmembrane region" description="Helical" evidence="10">
    <location>
        <begin position="559"/>
        <end position="580"/>
    </location>
</feature>
<comment type="similarity">
    <text evidence="3">Belongs to the peptidase M28 family.</text>
</comment>
<evidence type="ECO:0000256" key="5">
    <source>
        <dbReference type="ARBA" id="ARBA00022554"/>
    </source>
</evidence>
<dbReference type="PANTHER" id="PTHR12147">
    <property type="entry name" value="METALLOPEPTIDASE M28 FAMILY MEMBER"/>
    <property type="match status" value="1"/>
</dbReference>
<dbReference type="EMBL" id="JARULZ010000002">
    <property type="protein sequence ID" value="MEH0638480.1"/>
    <property type="molecule type" value="Genomic_DNA"/>
</dbReference>
<keyword evidence="6 10" id="KW-1133">Transmembrane helix</keyword>
<keyword evidence="7" id="KW-0325">Glycoprotein</keyword>
<evidence type="ECO:0000256" key="6">
    <source>
        <dbReference type="ARBA" id="ARBA00022989"/>
    </source>
</evidence>
<comment type="caution">
    <text evidence="12">The sequence shown here is derived from an EMBL/GenBank/DDBJ whole genome shotgun (WGS) entry which is preliminary data.</text>
</comment>
<evidence type="ECO:0000259" key="11">
    <source>
        <dbReference type="Pfam" id="PF04389"/>
    </source>
</evidence>
<dbReference type="RefSeq" id="WP_334661134.1">
    <property type="nucleotide sequence ID" value="NZ_JARULZ010000002.1"/>
</dbReference>
<organism evidence="12 13">
    <name type="scientific">Streptomyces bottropensis</name>
    <dbReference type="NCBI Taxonomy" id="42235"/>
    <lineage>
        <taxon>Bacteria</taxon>
        <taxon>Bacillati</taxon>
        <taxon>Actinomycetota</taxon>
        <taxon>Actinomycetes</taxon>
        <taxon>Kitasatosporales</taxon>
        <taxon>Streptomycetaceae</taxon>
        <taxon>Streptomyces</taxon>
    </lineage>
</organism>
<name>A0ABU8AZ71_9ACTN</name>
<feature type="transmembrane region" description="Helical" evidence="10">
    <location>
        <begin position="529"/>
        <end position="552"/>
    </location>
</feature>
<evidence type="ECO:0000313" key="12">
    <source>
        <dbReference type="EMBL" id="MEH0638480.1"/>
    </source>
</evidence>
<proteinExistence type="inferred from homology"/>
<protein>
    <recommendedName>
        <fullName evidence="4">Vacuolar membrane protease</fullName>
    </recommendedName>
    <alternativeName>
        <fullName evidence="8">FXNA-related family protease 1</fullName>
    </alternativeName>
</protein>
<feature type="domain" description="Peptidase M28" evidence="11">
    <location>
        <begin position="126"/>
        <end position="312"/>
    </location>
</feature>
<dbReference type="InterPro" id="IPR045175">
    <property type="entry name" value="M28_fam"/>
</dbReference>
<feature type="transmembrane region" description="Helical" evidence="10">
    <location>
        <begin position="376"/>
        <end position="398"/>
    </location>
</feature>
<dbReference type="Gene3D" id="3.40.630.10">
    <property type="entry name" value="Zn peptidases"/>
    <property type="match status" value="1"/>
</dbReference>
<evidence type="ECO:0000256" key="4">
    <source>
        <dbReference type="ARBA" id="ARBA00017435"/>
    </source>
</evidence>
<keyword evidence="13" id="KW-1185">Reference proteome</keyword>
<dbReference type="PANTHER" id="PTHR12147:SF58">
    <property type="entry name" value="VACUOLAR MEMBRANE PROTEASE"/>
    <property type="match status" value="1"/>
</dbReference>
<sequence>MSRTVVAESENATGNAGKGSGPAARLARVAVVVAAALAAAAALAGVLRTPDPLPADAPGTTFSATRAHRLVEEISAAPHPVGTAEHDRVRDHLLAELTALGLRPELRKEVGVSTGDGAAMVAPAQNIEAKIRGTDPTGRVLLVAHYDSADASHGAADDGMGIATILEVVRALKAGTAPRNDIGILITDAEEPGLMGARAYVSSGGLADPSRTVVLNLEARGVSGRSVMFESGAHNGALLPALTEDTPVATSLSAAVYELLPNDTDFTVWREAGATGLNFAVMGESAKYHTPLDTSANADRSSLQDMGSGVLSATRHLAGQDLRNIQDGADYTYFTLFGLMVRYPTAFVIPLAGLAVAGLIAVLAQARRRGALRLRAVAVAAATVPVPLALAAVCGFVGWETMLWFRPEYAGFTLGHPYRAGTTAVGLCVTATAAIPLWVLIARRGRTVDEVSLGVTCWFALLAVVSAALLPGASYLFVWPALVGTASQAVQLALPQGSPWRSVCRALPLLPSAVLLVPVAALLTTAVGLALAVVPLVLVALALLPTGTLAPVTGRGRRLLVPAVATASAGILLTVGAVAADGVDARHPSQVSLLYTLNADNGTARWASTGLGTHPWADSLVASGHTRLQDEFPGLEFPRWKYGPAPVAPVARPTLQVLSTKRDGERRTVRLRLGTQGGASSRLALYADTGSAEVLAARTAGIAVPGGENRPTATSRWKWGLIQLAPSAAGSEVRLTVRGDRPLKLTLVAESPGLPATALGDKPDTVTWSADWSAQTLVSRSFRV</sequence>
<keyword evidence="10" id="KW-0812">Transmembrane</keyword>
<comment type="subcellular location">
    <subcellularLocation>
        <location evidence="2">Vacuole membrane</location>
        <topology evidence="2">Multi-pass membrane protein</topology>
    </subcellularLocation>
</comment>
<evidence type="ECO:0000256" key="3">
    <source>
        <dbReference type="ARBA" id="ARBA00010918"/>
    </source>
</evidence>
<evidence type="ECO:0000256" key="9">
    <source>
        <dbReference type="SAM" id="MobiDB-lite"/>
    </source>
</evidence>
<gene>
    <name evidence="12" type="ORF">QBA35_35200</name>
</gene>
<feature type="transmembrane region" description="Helical" evidence="10">
    <location>
        <begin position="451"/>
        <end position="470"/>
    </location>
</feature>
<feature type="transmembrane region" description="Helical" evidence="10">
    <location>
        <begin position="343"/>
        <end position="364"/>
    </location>
</feature>
<keyword evidence="10" id="KW-0472">Membrane</keyword>
<evidence type="ECO:0000256" key="1">
    <source>
        <dbReference type="ARBA" id="ARBA00003273"/>
    </source>
</evidence>
<feature type="transmembrane region" description="Helical" evidence="10">
    <location>
        <begin position="418"/>
        <end position="439"/>
    </location>
</feature>